<evidence type="ECO:0000259" key="1">
    <source>
        <dbReference type="Pfam" id="PF14062"/>
    </source>
</evidence>
<protein>
    <submittedName>
        <fullName evidence="2">DUF4253 domain-containing protein</fullName>
    </submittedName>
</protein>
<feature type="domain" description="DUF4253" evidence="1">
    <location>
        <begin position="178"/>
        <end position="279"/>
    </location>
</feature>
<proteinExistence type="predicted"/>
<evidence type="ECO:0000313" key="2">
    <source>
        <dbReference type="EMBL" id="MCL2914501.1"/>
    </source>
</evidence>
<name>A0ABT0N7R8_9GAMM</name>
<organism evidence="2 3">
    <name type="scientific">Shewanella corallii</name>
    <dbReference type="NCBI Taxonomy" id="560080"/>
    <lineage>
        <taxon>Bacteria</taxon>
        <taxon>Pseudomonadati</taxon>
        <taxon>Pseudomonadota</taxon>
        <taxon>Gammaproteobacteria</taxon>
        <taxon>Alteromonadales</taxon>
        <taxon>Shewanellaceae</taxon>
        <taxon>Shewanella</taxon>
    </lineage>
</organism>
<sequence length="283" mass="32906">MYDINQLEYKSAGLCPTYVAHRILNLDEYFSVFQALANKHPEARILCTLDDQNQADYTSGHCIDANDLDEILQSDLTQIDRLKWQEEGVTLEQWLDPDYPVYDKLNYQFYYQASHFPFRLRNIESKVDMEAGFSRFNERSGGFWMDETLYTLSELKNNYREDDNSPALDSRNPPEFSVVPVAHAYQTIACSPQNYWADALKPYDIYYIARYLEDNFDIQLVAIGASFMGFWIPQRLTQAQNSAIAATIMKVYHKGIAEGYEANLAEQISQRLNEEQVFFLIHT</sequence>
<keyword evidence="3" id="KW-1185">Reference proteome</keyword>
<dbReference type="InterPro" id="IPR025349">
    <property type="entry name" value="DUF4253"/>
</dbReference>
<gene>
    <name evidence="2" type="ORF">L2725_12065</name>
</gene>
<reference evidence="2 3" key="1">
    <citation type="submission" date="2022-01" db="EMBL/GenBank/DDBJ databases">
        <title>Whole genome-based taxonomy of the Shewanellaceae.</title>
        <authorList>
            <person name="Martin-Rodriguez A.J."/>
        </authorList>
    </citation>
    <scope>NUCLEOTIDE SEQUENCE [LARGE SCALE GENOMIC DNA]</scope>
    <source>
        <strain evidence="2 3">DSM 21332</strain>
    </source>
</reference>
<evidence type="ECO:0000313" key="3">
    <source>
        <dbReference type="Proteomes" id="UP001202831"/>
    </source>
</evidence>
<dbReference type="Pfam" id="PF14062">
    <property type="entry name" value="DUF4253"/>
    <property type="match status" value="1"/>
</dbReference>
<dbReference type="Proteomes" id="UP001202831">
    <property type="component" value="Unassembled WGS sequence"/>
</dbReference>
<dbReference type="EMBL" id="JAKIKT010000004">
    <property type="protein sequence ID" value="MCL2914501.1"/>
    <property type="molecule type" value="Genomic_DNA"/>
</dbReference>
<accession>A0ABT0N7R8</accession>
<comment type="caution">
    <text evidence="2">The sequence shown here is derived from an EMBL/GenBank/DDBJ whole genome shotgun (WGS) entry which is preliminary data.</text>
</comment>
<dbReference type="RefSeq" id="WP_249249181.1">
    <property type="nucleotide sequence ID" value="NZ_JAKIKT010000004.1"/>
</dbReference>